<keyword evidence="3" id="KW-0804">Transcription</keyword>
<dbReference type="Gene3D" id="1.10.357.10">
    <property type="entry name" value="Tetracycline Repressor, domain 2"/>
    <property type="match status" value="1"/>
</dbReference>
<dbReference type="Proteomes" id="UP001595645">
    <property type="component" value="Unassembled WGS sequence"/>
</dbReference>
<proteinExistence type="predicted"/>
<dbReference type="Gene3D" id="1.10.10.60">
    <property type="entry name" value="Homeodomain-like"/>
    <property type="match status" value="1"/>
</dbReference>
<keyword evidence="7" id="KW-1185">Reference proteome</keyword>
<dbReference type="Pfam" id="PF00440">
    <property type="entry name" value="TetR_N"/>
    <property type="match status" value="1"/>
</dbReference>
<comment type="caution">
    <text evidence="6">The sequence shown here is derived from an EMBL/GenBank/DDBJ whole genome shotgun (WGS) entry which is preliminary data.</text>
</comment>
<protein>
    <submittedName>
        <fullName evidence="6">TetR/AcrR family transcriptional regulator</fullName>
    </submittedName>
</protein>
<dbReference type="SUPFAM" id="SSF46689">
    <property type="entry name" value="Homeodomain-like"/>
    <property type="match status" value="1"/>
</dbReference>
<accession>A0ABV7NR31</accession>
<keyword evidence="2 4" id="KW-0238">DNA-binding</keyword>
<dbReference type="InterPro" id="IPR023772">
    <property type="entry name" value="DNA-bd_HTH_TetR-type_CS"/>
</dbReference>
<keyword evidence="1" id="KW-0805">Transcription regulation</keyword>
<dbReference type="RefSeq" id="WP_378237373.1">
    <property type="nucleotide sequence ID" value="NZ_JBHRWK010000009.1"/>
</dbReference>
<evidence type="ECO:0000256" key="4">
    <source>
        <dbReference type="PROSITE-ProRule" id="PRU00335"/>
    </source>
</evidence>
<dbReference type="PANTHER" id="PTHR30055">
    <property type="entry name" value="HTH-TYPE TRANSCRIPTIONAL REGULATOR RUTR"/>
    <property type="match status" value="1"/>
</dbReference>
<gene>
    <name evidence="6" type="ORF">ACFOSH_04545</name>
</gene>
<evidence type="ECO:0000256" key="2">
    <source>
        <dbReference type="ARBA" id="ARBA00023125"/>
    </source>
</evidence>
<evidence type="ECO:0000256" key="1">
    <source>
        <dbReference type="ARBA" id="ARBA00023015"/>
    </source>
</evidence>
<feature type="domain" description="HTH tetR-type" evidence="5">
    <location>
        <begin position="9"/>
        <end position="69"/>
    </location>
</feature>
<evidence type="ECO:0000259" key="5">
    <source>
        <dbReference type="PROSITE" id="PS50977"/>
    </source>
</evidence>
<name>A0ABV7NR31_9PSEU</name>
<dbReference type="PROSITE" id="PS50977">
    <property type="entry name" value="HTH_TETR_2"/>
    <property type="match status" value="1"/>
</dbReference>
<sequence length="188" mass="20875">MSRRERHRARKRHEIKMAAVRLALASSPGEVTVDAISTAADIAPRTFFNYFSSKDEALTPDSNWTAQELLDLFNAQPADETPLRSLRGVAKQIADSYAPSPDELELWQRHPELLTLAQPEDEEEIFPALIDAVTERLGDASPHPIYPSLLVTSVFGAMHCAARASWSVPDKTVEDLVDEALDLLERGL</sequence>
<dbReference type="InterPro" id="IPR050109">
    <property type="entry name" value="HTH-type_TetR-like_transc_reg"/>
</dbReference>
<evidence type="ECO:0000313" key="6">
    <source>
        <dbReference type="EMBL" id="MFC3448695.1"/>
    </source>
</evidence>
<dbReference type="InterPro" id="IPR009057">
    <property type="entry name" value="Homeodomain-like_sf"/>
</dbReference>
<feature type="DNA-binding region" description="H-T-H motif" evidence="4">
    <location>
        <begin position="32"/>
        <end position="51"/>
    </location>
</feature>
<evidence type="ECO:0000313" key="7">
    <source>
        <dbReference type="Proteomes" id="UP001595645"/>
    </source>
</evidence>
<dbReference type="InterPro" id="IPR001647">
    <property type="entry name" value="HTH_TetR"/>
</dbReference>
<evidence type="ECO:0000256" key="3">
    <source>
        <dbReference type="ARBA" id="ARBA00023163"/>
    </source>
</evidence>
<dbReference type="PROSITE" id="PS01081">
    <property type="entry name" value="HTH_TETR_1"/>
    <property type="match status" value="1"/>
</dbReference>
<dbReference type="PANTHER" id="PTHR30055:SF238">
    <property type="entry name" value="MYCOFACTOCIN BIOSYNTHESIS TRANSCRIPTIONAL REGULATOR MFTR-RELATED"/>
    <property type="match status" value="1"/>
</dbReference>
<organism evidence="6 7">
    <name type="scientific">Amycolatopsis speibonae</name>
    <dbReference type="NCBI Taxonomy" id="1450224"/>
    <lineage>
        <taxon>Bacteria</taxon>
        <taxon>Bacillati</taxon>
        <taxon>Actinomycetota</taxon>
        <taxon>Actinomycetes</taxon>
        <taxon>Pseudonocardiales</taxon>
        <taxon>Pseudonocardiaceae</taxon>
        <taxon>Amycolatopsis</taxon>
    </lineage>
</organism>
<reference evidence="7" key="1">
    <citation type="journal article" date="2019" name="Int. J. Syst. Evol. Microbiol.">
        <title>The Global Catalogue of Microorganisms (GCM) 10K type strain sequencing project: providing services to taxonomists for standard genome sequencing and annotation.</title>
        <authorList>
            <consortium name="The Broad Institute Genomics Platform"/>
            <consortium name="The Broad Institute Genome Sequencing Center for Infectious Disease"/>
            <person name="Wu L."/>
            <person name="Ma J."/>
        </authorList>
    </citation>
    <scope>NUCLEOTIDE SEQUENCE [LARGE SCALE GENOMIC DNA]</scope>
    <source>
        <strain evidence="7">CGMCC 4.7676</strain>
    </source>
</reference>
<dbReference type="EMBL" id="JBHRWK010000009">
    <property type="protein sequence ID" value="MFC3448695.1"/>
    <property type="molecule type" value="Genomic_DNA"/>
</dbReference>